<protein>
    <submittedName>
        <fullName evidence="2">Uncharacterized protein</fullName>
    </submittedName>
</protein>
<sequence>MASLKQVRAQVYAVNTEELFLVDMTIGAPVLGGNVRPVAAVHGGGRPADGARRMPSGNWRRNCCNAQGR</sequence>
<evidence type="ECO:0000256" key="1">
    <source>
        <dbReference type="SAM" id="MobiDB-lite"/>
    </source>
</evidence>
<dbReference type="Proteomes" id="UP000752172">
    <property type="component" value="Unassembled WGS sequence"/>
</dbReference>
<proteinExistence type="predicted"/>
<feature type="region of interest" description="Disordered" evidence="1">
    <location>
        <begin position="44"/>
        <end position="69"/>
    </location>
</feature>
<organism evidence="2 3">
    <name type="scientific">Pseudomonas lactis</name>
    <dbReference type="NCBI Taxonomy" id="1615674"/>
    <lineage>
        <taxon>Bacteria</taxon>
        <taxon>Pseudomonadati</taxon>
        <taxon>Pseudomonadota</taxon>
        <taxon>Gammaproteobacteria</taxon>
        <taxon>Pseudomonadales</taxon>
        <taxon>Pseudomonadaceae</taxon>
        <taxon>Pseudomonas</taxon>
    </lineage>
</organism>
<dbReference type="RefSeq" id="WP_278914902.1">
    <property type="nucleotide sequence ID" value="NZ_DYTS01000022.1"/>
</dbReference>
<evidence type="ECO:0000313" key="2">
    <source>
        <dbReference type="EMBL" id="HJH17314.1"/>
    </source>
</evidence>
<accession>A0A921NEL0</accession>
<evidence type="ECO:0000313" key="3">
    <source>
        <dbReference type="Proteomes" id="UP000752172"/>
    </source>
</evidence>
<comment type="caution">
    <text evidence="2">The sequence shown here is derived from an EMBL/GenBank/DDBJ whole genome shotgun (WGS) entry which is preliminary data.</text>
</comment>
<reference evidence="2" key="2">
    <citation type="submission" date="2021-09" db="EMBL/GenBank/DDBJ databases">
        <authorList>
            <person name="Gilroy R."/>
        </authorList>
    </citation>
    <scope>NUCLEOTIDE SEQUENCE</scope>
    <source>
        <strain evidence="2">ChiSjej2B20-17149</strain>
    </source>
</reference>
<reference evidence="2" key="1">
    <citation type="journal article" date="2021" name="PeerJ">
        <title>Extensive microbial diversity within the chicken gut microbiome revealed by metagenomics and culture.</title>
        <authorList>
            <person name="Gilroy R."/>
            <person name="Ravi A."/>
            <person name="Getino M."/>
            <person name="Pursley I."/>
            <person name="Horton D.L."/>
            <person name="Alikhan N.F."/>
            <person name="Baker D."/>
            <person name="Gharbi K."/>
            <person name="Hall N."/>
            <person name="Watson M."/>
            <person name="Adriaenssens E.M."/>
            <person name="Foster-Nyarko E."/>
            <person name="Jarju S."/>
            <person name="Secka A."/>
            <person name="Antonio M."/>
            <person name="Oren A."/>
            <person name="Chaudhuri R.R."/>
            <person name="La Ragione R."/>
            <person name="Hildebrand F."/>
            <person name="Pallen M.J."/>
        </authorList>
    </citation>
    <scope>NUCLEOTIDE SEQUENCE</scope>
    <source>
        <strain evidence="2">ChiSjej2B20-17149</strain>
    </source>
</reference>
<dbReference type="EMBL" id="DYTS01000022">
    <property type="protein sequence ID" value="HJH17314.1"/>
    <property type="molecule type" value="Genomic_DNA"/>
</dbReference>
<dbReference type="AlphaFoldDB" id="A0A921NEL0"/>
<gene>
    <name evidence="2" type="ORF">K8W20_01185</name>
</gene>
<name>A0A921NEL0_9PSED</name>